<reference evidence="2 3" key="1">
    <citation type="submission" date="2024-10" db="EMBL/GenBank/DDBJ databases">
        <title>Updated reference genomes for cyclostephanoid diatoms.</title>
        <authorList>
            <person name="Roberts W.R."/>
            <person name="Alverson A.J."/>
        </authorList>
    </citation>
    <scope>NUCLEOTIDE SEQUENCE [LARGE SCALE GENOMIC DNA]</scope>
    <source>
        <strain evidence="2 3">AJA010-31</strain>
    </source>
</reference>
<evidence type="ECO:0000313" key="3">
    <source>
        <dbReference type="Proteomes" id="UP001530400"/>
    </source>
</evidence>
<feature type="region of interest" description="Disordered" evidence="1">
    <location>
        <begin position="769"/>
        <end position="789"/>
    </location>
</feature>
<organism evidence="2 3">
    <name type="scientific">Cyclotella atomus</name>
    <dbReference type="NCBI Taxonomy" id="382360"/>
    <lineage>
        <taxon>Eukaryota</taxon>
        <taxon>Sar</taxon>
        <taxon>Stramenopiles</taxon>
        <taxon>Ochrophyta</taxon>
        <taxon>Bacillariophyta</taxon>
        <taxon>Coscinodiscophyceae</taxon>
        <taxon>Thalassiosirophycidae</taxon>
        <taxon>Stephanodiscales</taxon>
        <taxon>Stephanodiscaceae</taxon>
        <taxon>Cyclotella</taxon>
    </lineage>
</organism>
<dbReference type="EMBL" id="JALLPJ020001378">
    <property type="protein sequence ID" value="KAL3766848.1"/>
    <property type="molecule type" value="Genomic_DNA"/>
</dbReference>
<dbReference type="PANTHER" id="PTHR21113">
    <property type="entry name" value="AGAP001705-PA"/>
    <property type="match status" value="1"/>
</dbReference>
<proteinExistence type="predicted"/>
<dbReference type="Proteomes" id="UP001530400">
    <property type="component" value="Unassembled WGS sequence"/>
</dbReference>
<gene>
    <name evidence="2" type="ORF">ACHAWO_002286</name>
</gene>
<keyword evidence="3" id="KW-1185">Reference proteome</keyword>
<evidence type="ECO:0000256" key="1">
    <source>
        <dbReference type="SAM" id="MobiDB-lite"/>
    </source>
</evidence>
<comment type="caution">
    <text evidence="2">The sequence shown here is derived from an EMBL/GenBank/DDBJ whole genome shotgun (WGS) entry which is preliminary data.</text>
</comment>
<protein>
    <submittedName>
        <fullName evidence="2">Uncharacterized protein</fullName>
    </submittedName>
</protein>
<evidence type="ECO:0000313" key="2">
    <source>
        <dbReference type="EMBL" id="KAL3766848.1"/>
    </source>
</evidence>
<sequence length="948" mass="107220">MPKSMYAKEARRASIKENIMVKPFRVTMFTLTAFKLALLLAIQLPYSAFTEQQQQITNTCSSNPQSNKHPSSSKQVIDRVLTYLDDNQASIQSKLFQSYTSQYRNETQNSKAYLYQDFRSSLEWMARSGIPNPKNNANDNPLQFYLGPDNCNNDGWQIGLINIAAFLSQAMTLAIQNDTCDELNWETVEEGVYPLSNACGMRGWDYTSHYHSCGEEYDCPVKKSMMVKAVDKGKFGRMPPPLECYPRSAGRSYTGYFDPLVGVKEDTIVDSFLGRTDVEGCCWWGRGALQTKGTCNLGKLNYFLGKAAAIDGRESRYKDLDFCDNPEAICSDKRTMELRWVVALFEWTERVQSYDSDGWNYIDELHKVVKGDLLNDLKFERSNFIDEVGGILEQGCPHPPCDTVEKRQRLNWANERKTNFRVALESFGLPIKSAAFREIESILMNGKDAFEEVVLRSINPIDETSYQSYRYQFTDFVEALRLMSDIGYDNKYFYIGQQPNGEYDVVSGLTNIAMFLSQAIVQSIQDDACDEHNIQKVNGEYPVSNSCGQFGLSYQDINCTGADTDRTCPLDPNQSFSGVTRPLALRAPQPFRCAPKTQFPVTGYWDAKRVEEDHRTAYANEIGRTDIEGCCWWGRGVFRNVTRGRCFFGQMNYHLGKRAASEGRASLFPSVDFCQFPEAICASEYSHQLRWISGMFHWIQEVQTFHKRGWSYMDQIRGISLNDTLFGDFDGTLPMQVDCILKTGNVTCDTGSNTTNLVSDILSAIMTIDNPTTSPTATQPTLPPRPLPTQSPVIPPSPYPTISTPPTSSPVIFNIPSRGTIEYIINYLEEKRSNIDSKILMPLNGEPSIYTFEAFTETLEQMAKGVKNEKYFFVGGASQEVQRQRGLVNIAAFLAHARTLSIETNSCDEPNTDFRDETQYPLSNACGQYGFSYQGMMNLVMKHVLKVQ</sequence>
<name>A0ABD3MSH0_9STRA</name>
<dbReference type="PANTHER" id="PTHR21113:SF4">
    <property type="entry name" value="CHITIN-BINDING TYPE-4 DOMAIN-CONTAINING PROTEIN"/>
    <property type="match status" value="1"/>
</dbReference>
<accession>A0ABD3MSH0</accession>
<dbReference type="AlphaFoldDB" id="A0ABD3MSH0"/>